<gene>
    <name evidence="2" type="ORF">GCM10009104_07210</name>
</gene>
<accession>A0ABN1I2V8</accession>
<dbReference type="RefSeq" id="WP_343802419.1">
    <property type="nucleotide sequence ID" value="NZ_BAAAET010000001.1"/>
</dbReference>
<name>A0ABN1I2V8_9GAMM</name>
<evidence type="ECO:0000259" key="1">
    <source>
        <dbReference type="Pfam" id="PF00326"/>
    </source>
</evidence>
<dbReference type="InterPro" id="IPR001375">
    <property type="entry name" value="Peptidase_S9_cat"/>
</dbReference>
<dbReference type="PANTHER" id="PTHR43056:SF5">
    <property type="entry name" value="PEPTIDASE S9 PROLYL OLIGOPEPTIDASE CATALYTIC DOMAIN-CONTAINING PROTEIN"/>
    <property type="match status" value="1"/>
</dbReference>
<dbReference type="PANTHER" id="PTHR43056">
    <property type="entry name" value="PEPTIDASE S9 PROLYL OLIGOPEPTIDASE"/>
    <property type="match status" value="1"/>
</dbReference>
<dbReference type="SUPFAM" id="SSF53474">
    <property type="entry name" value="alpha/beta-Hydrolases"/>
    <property type="match status" value="1"/>
</dbReference>
<dbReference type="Proteomes" id="UP001499915">
    <property type="component" value="Unassembled WGS sequence"/>
</dbReference>
<evidence type="ECO:0000313" key="2">
    <source>
        <dbReference type="EMBL" id="GAA0684416.1"/>
    </source>
</evidence>
<reference evidence="2 3" key="1">
    <citation type="journal article" date="2019" name="Int. J. Syst. Evol. Microbiol.">
        <title>The Global Catalogue of Microorganisms (GCM) 10K type strain sequencing project: providing services to taxonomists for standard genome sequencing and annotation.</title>
        <authorList>
            <consortium name="The Broad Institute Genomics Platform"/>
            <consortium name="The Broad Institute Genome Sequencing Center for Infectious Disease"/>
            <person name="Wu L."/>
            <person name="Ma J."/>
        </authorList>
    </citation>
    <scope>NUCLEOTIDE SEQUENCE [LARGE SCALE GENOMIC DNA]</scope>
    <source>
        <strain evidence="2 3">JCM 15134</strain>
    </source>
</reference>
<dbReference type="SUPFAM" id="SSF69322">
    <property type="entry name" value="Tricorn protease domain 2"/>
    <property type="match status" value="1"/>
</dbReference>
<dbReference type="InterPro" id="IPR011042">
    <property type="entry name" value="6-blade_b-propeller_TolB-like"/>
</dbReference>
<dbReference type="Gene3D" id="2.120.10.30">
    <property type="entry name" value="TolB, C-terminal domain"/>
    <property type="match status" value="1"/>
</dbReference>
<feature type="domain" description="Peptidase S9 prolyl oligopeptidase catalytic" evidence="1">
    <location>
        <begin position="414"/>
        <end position="617"/>
    </location>
</feature>
<dbReference type="EMBL" id="BAAAET010000001">
    <property type="protein sequence ID" value="GAA0684416.1"/>
    <property type="molecule type" value="Genomic_DNA"/>
</dbReference>
<dbReference type="InterPro" id="IPR029058">
    <property type="entry name" value="AB_hydrolase_fold"/>
</dbReference>
<dbReference type="Pfam" id="PF00326">
    <property type="entry name" value="Peptidase_S9"/>
    <property type="match status" value="1"/>
</dbReference>
<keyword evidence="3" id="KW-1185">Reference proteome</keyword>
<proteinExistence type="predicted"/>
<dbReference type="InterPro" id="IPR050585">
    <property type="entry name" value="Xaa-Pro_dipeptidyl-ppase/CocE"/>
</dbReference>
<dbReference type="Gene3D" id="3.40.50.1820">
    <property type="entry name" value="alpha/beta hydrolase"/>
    <property type="match status" value="1"/>
</dbReference>
<evidence type="ECO:0000313" key="3">
    <source>
        <dbReference type="Proteomes" id="UP001499915"/>
    </source>
</evidence>
<organism evidence="2 3">
    <name type="scientific">Marinobacterium maritimum</name>
    <dbReference type="NCBI Taxonomy" id="500162"/>
    <lineage>
        <taxon>Bacteria</taxon>
        <taxon>Pseudomonadati</taxon>
        <taxon>Pseudomonadota</taxon>
        <taxon>Gammaproteobacteria</taxon>
        <taxon>Oceanospirillales</taxon>
        <taxon>Oceanospirillaceae</taxon>
        <taxon>Marinobacterium</taxon>
    </lineage>
</organism>
<comment type="caution">
    <text evidence="2">The sequence shown here is derived from an EMBL/GenBank/DDBJ whole genome shotgun (WGS) entry which is preliminary data.</text>
</comment>
<protein>
    <submittedName>
        <fullName evidence="2">S9 family peptidase</fullName>
    </submittedName>
</protein>
<sequence>MYSPVAEQPLSAEAAVAAIHDYAALRFYQGAVLGVSFDAGSGCNRLCRFEQGQALSLLPDSFSVRSRVHEYGGGAWCLAADHACFVNDSDQQLWLQSLGTDGGPRQLTQAADTRFADLQHDSRHNRLIAISETHQAGSEARNRLVAIDLQTGALNTLAEGADFYSSPALSPDGTQLAWIEWDHPWQPWCSTRLMLAQLTDSGGIEQPHEISNSLAFAWAQPRFSPQGQLHVVSDRDNWWRIEVLTEQGLRPLPGACPNRTEFTTAPWQFGLSTYGWNAEGELLVLGQSEGYSRLWRHDAQDWHPLELGLMPARLHALVCDAARLACVAEFSDRLPAILAIDSELTADDPDQCDILYGGLVPEYTPSLPVSLSVYVQGLQVPYFLYRPVGVPSDKALPLVIWTHGGPTATTAPVFKPAIQYWTQRGFMIADVNYRGSTGYGRDYRMQLAGQWGVSDVEDVEAVAQDLIDQKLADPGAIFIRGNSAGGYTTLSALCHSGIFSGGASLYGVSDPARLSQLTHKFESRYLHWLIGDPEQVPDCYDQRSPLQHADQIRVPVIFFQGEQDRVVLPEQTRCMADCLKANGIRVETHYFPNEAHGFRQPKNQATVLEQELAFYRGIMG</sequence>